<dbReference type="SMART" id="SM00884">
    <property type="entry name" value="Cullin_Nedd8"/>
    <property type="match status" value="1"/>
</dbReference>
<evidence type="ECO:0000313" key="9">
    <source>
        <dbReference type="Proteomes" id="UP000053317"/>
    </source>
</evidence>
<evidence type="ECO:0000256" key="1">
    <source>
        <dbReference type="ARBA" id="ARBA00006019"/>
    </source>
</evidence>
<dbReference type="InterPro" id="IPR016159">
    <property type="entry name" value="Cullin_repeat-like_dom_sf"/>
</dbReference>
<dbReference type="InterPro" id="IPR059120">
    <property type="entry name" value="Cullin-like_AB"/>
</dbReference>
<dbReference type="InterPro" id="IPR019559">
    <property type="entry name" value="Cullin_neddylation_domain"/>
</dbReference>
<dbReference type="PROSITE" id="PS01256">
    <property type="entry name" value="CULLIN_1"/>
    <property type="match status" value="1"/>
</dbReference>
<reference evidence="8 9" key="1">
    <citation type="submission" date="2015-05" db="EMBL/GenBank/DDBJ databases">
        <title>Distinctive expansion of gene families associated with plant cell wall degradation and secondary metabolism in the genomes of grapevine trunk pathogens.</title>
        <authorList>
            <person name="Lawrence D.P."/>
            <person name="Travadon R."/>
            <person name="Rolshausen P.E."/>
            <person name="Baumgartner K."/>
        </authorList>
    </citation>
    <scope>NUCLEOTIDE SEQUENCE [LARGE SCALE GENOMIC DNA]</scope>
    <source>
        <strain evidence="8">UCRPC4</strain>
    </source>
</reference>
<reference evidence="8 9" key="2">
    <citation type="submission" date="2015-05" db="EMBL/GenBank/DDBJ databases">
        <authorList>
            <person name="Morales-Cruz A."/>
            <person name="Amrine K.C."/>
            <person name="Cantu D."/>
        </authorList>
    </citation>
    <scope>NUCLEOTIDE SEQUENCE [LARGE SCALE GENOMIC DNA]</scope>
    <source>
        <strain evidence="8">UCRPC4</strain>
    </source>
</reference>
<organism evidence="8 9">
    <name type="scientific">Phaeomoniella chlamydospora</name>
    <name type="common">Phaeoacremonium chlamydosporum</name>
    <dbReference type="NCBI Taxonomy" id="158046"/>
    <lineage>
        <taxon>Eukaryota</taxon>
        <taxon>Fungi</taxon>
        <taxon>Dikarya</taxon>
        <taxon>Ascomycota</taxon>
        <taxon>Pezizomycotina</taxon>
        <taxon>Eurotiomycetes</taxon>
        <taxon>Chaetothyriomycetidae</taxon>
        <taxon>Phaeomoniellales</taxon>
        <taxon>Phaeomoniellaceae</taxon>
        <taxon>Phaeomoniella</taxon>
    </lineage>
</organism>
<dbReference type="AlphaFoldDB" id="A0A0G2HHP1"/>
<keyword evidence="2" id="KW-1017">Isopeptide bond</keyword>
<dbReference type="GO" id="GO:0016874">
    <property type="term" value="F:ligase activity"/>
    <property type="evidence" value="ECO:0007669"/>
    <property type="project" value="UniProtKB-KW"/>
</dbReference>
<dbReference type="Gene3D" id="1.10.10.10">
    <property type="entry name" value="Winged helix-like DNA-binding domain superfamily/Winged helix DNA-binding domain"/>
    <property type="match status" value="1"/>
</dbReference>
<gene>
    <name evidence="8" type="ORF">UCRPC4_g00779</name>
</gene>
<dbReference type="PANTHER" id="PTHR11932">
    <property type="entry name" value="CULLIN"/>
    <property type="match status" value="1"/>
</dbReference>
<protein>
    <submittedName>
        <fullName evidence="8">Putative ubiquitin ligase subunit</fullName>
    </submittedName>
</protein>
<comment type="similarity">
    <text evidence="1 4 5">Belongs to the cullin family.</text>
</comment>
<dbReference type="SUPFAM" id="SSF74788">
    <property type="entry name" value="Cullin repeat-like"/>
    <property type="match status" value="1"/>
</dbReference>
<keyword evidence="9" id="KW-1185">Reference proteome</keyword>
<name>A0A0G2HHP1_PHACM</name>
<sequence>MTTPRESTDKRGKSTSNSKRKLIPSDAPVHGPESSKQQSIANLFSQSKDSTPTEASTPSKRQRLGASHLQRSANKLDAMYNFPSKTKLNTIIDLTADGSTNSPQRQSPSSVKPTGFTPHAGAKKLVVKNIRTTPRVQPHEYYEKVWDQLDTALKEIFVDGKPRTSLEELYKGAENVCRQGMAADLFNKLRERCQKHITDSIKSDLISKAGTSTPTTFLAEFVHAWSTWKKQLVTIRSIFFYMDQSYLLRSSENPAINEMGLLQFRKAILGDQHLAASAIQGVSDLVTEKRTQSPERADSIALRGSIGTFHDLGVYTTMLEPALVQLSSVYFKSWAAEQTSQGDIALYLKRTSDLIKREMLCCERYDFDRSTRKLFSDLIDEILIRQQLHFLTEKDSLLDLFESNDIVALAELYKLLQRVGKNADISPAFQAFIVDEGSSIVFDEKRESEMVVRLLELKQRLDRILKAPFQGNHTLSDAMHKSVEQFINQTKKTASTWGTDNPKPGEMIAKHVDALLKGGLKAIPTLAASAKSDTTKPDEGDEDDAMLDEDVEINKQLDLVLDLFRFVHGKAVFEAFYKKDLARRLLMGRSASNDAERSMLARLKNECGAGFTHNLESMFKDMDLAREEMSSYNSIMSNRGHKSGPDLNVNVLSSSAWPTYPDVAVNLPPTISKIQHDFENHYKAKYNGRKLTWKNALAHCQLRARFPKGNKEIVVSGFQAIVLLLFNDVPDGGSLSYSDIQAATALSDAELTRTLQSLACARYRVLTKTPKGREVNPTDTFTYNASFADPKMRIKINQIQLKETKEENKETHERVAADRHYETQAAIVRIMKSKKKIRHAELVAQVITATRSRGVLDPADIKKNIEKLIEKDYMDREEAGFYTYVA</sequence>
<accession>A0A0G2HHP1</accession>
<keyword evidence="8" id="KW-0436">Ligase</keyword>
<dbReference type="PROSITE" id="PS50069">
    <property type="entry name" value="CULLIN_2"/>
    <property type="match status" value="1"/>
</dbReference>
<feature type="region of interest" description="Disordered" evidence="6">
    <location>
        <begin position="1"/>
        <end position="67"/>
    </location>
</feature>
<dbReference type="Gene3D" id="1.20.1310.10">
    <property type="entry name" value="Cullin Repeats"/>
    <property type="match status" value="4"/>
</dbReference>
<dbReference type="Gene3D" id="3.30.230.130">
    <property type="entry name" value="Cullin, Chain C, Domain 2"/>
    <property type="match status" value="1"/>
</dbReference>
<dbReference type="FunFam" id="3.30.230.130:FF:000006">
    <property type="entry name" value="Cullin-4 like"/>
    <property type="match status" value="1"/>
</dbReference>
<dbReference type="GO" id="GO:0006511">
    <property type="term" value="P:ubiquitin-dependent protein catabolic process"/>
    <property type="evidence" value="ECO:0007669"/>
    <property type="project" value="InterPro"/>
</dbReference>
<feature type="compositionally biased region" description="Polar residues" evidence="6">
    <location>
        <begin position="97"/>
        <end position="112"/>
    </location>
</feature>
<feature type="compositionally biased region" description="Basic and acidic residues" evidence="6">
    <location>
        <begin position="1"/>
        <end position="12"/>
    </location>
</feature>
<dbReference type="GO" id="GO:0031461">
    <property type="term" value="C:cullin-RING ubiquitin ligase complex"/>
    <property type="evidence" value="ECO:0007669"/>
    <property type="project" value="InterPro"/>
</dbReference>
<dbReference type="InterPro" id="IPR036317">
    <property type="entry name" value="Cullin_homology_sf"/>
</dbReference>
<dbReference type="Pfam" id="PF00888">
    <property type="entry name" value="Cullin"/>
    <property type="match status" value="1"/>
</dbReference>
<dbReference type="Proteomes" id="UP000053317">
    <property type="component" value="Unassembled WGS sequence"/>
</dbReference>
<dbReference type="InterPro" id="IPR036390">
    <property type="entry name" value="WH_DNA-bd_sf"/>
</dbReference>
<dbReference type="FunFam" id="1.10.10.10:FF:000014">
    <property type="entry name" value="Cullin 1"/>
    <property type="match status" value="1"/>
</dbReference>
<dbReference type="FunFam" id="1.20.1310.10:FF:000031">
    <property type="entry name" value="Ubiquitin ligase subunit CulD"/>
    <property type="match status" value="1"/>
</dbReference>
<evidence type="ECO:0000256" key="2">
    <source>
        <dbReference type="ARBA" id="ARBA00022499"/>
    </source>
</evidence>
<evidence type="ECO:0000313" key="8">
    <source>
        <dbReference type="EMBL" id="KKY27935.1"/>
    </source>
</evidence>
<dbReference type="SUPFAM" id="SSF46785">
    <property type="entry name" value="Winged helix' DNA-binding domain"/>
    <property type="match status" value="1"/>
</dbReference>
<comment type="caution">
    <text evidence="8">The sequence shown here is derived from an EMBL/GenBank/DDBJ whole genome shotgun (WGS) entry which is preliminary data.</text>
</comment>
<dbReference type="FunFam" id="1.20.1310.10:FF:000035">
    <property type="entry name" value="Ubiquitin ligase subunit CulD, putative"/>
    <property type="match status" value="1"/>
</dbReference>
<feature type="compositionally biased region" description="Polar residues" evidence="6">
    <location>
        <begin position="34"/>
        <end position="59"/>
    </location>
</feature>
<dbReference type="InterPro" id="IPR001373">
    <property type="entry name" value="Cullin_N"/>
</dbReference>
<dbReference type="EMBL" id="LCWF01000019">
    <property type="protein sequence ID" value="KKY27935.1"/>
    <property type="molecule type" value="Genomic_DNA"/>
</dbReference>
<dbReference type="InterPro" id="IPR016157">
    <property type="entry name" value="Cullin_CS"/>
</dbReference>
<dbReference type="SMART" id="SM00182">
    <property type="entry name" value="CULLIN"/>
    <property type="match status" value="1"/>
</dbReference>
<evidence type="ECO:0000259" key="7">
    <source>
        <dbReference type="PROSITE" id="PS50069"/>
    </source>
</evidence>
<dbReference type="OrthoDB" id="27073at2759"/>
<keyword evidence="3" id="KW-0832">Ubl conjugation</keyword>
<dbReference type="InterPro" id="IPR045093">
    <property type="entry name" value="Cullin"/>
</dbReference>
<evidence type="ECO:0000256" key="4">
    <source>
        <dbReference type="PROSITE-ProRule" id="PRU00330"/>
    </source>
</evidence>
<feature type="domain" description="Cullin family profile" evidence="7">
    <location>
        <begin position="503"/>
        <end position="759"/>
    </location>
</feature>
<dbReference type="GO" id="GO:0031625">
    <property type="term" value="F:ubiquitin protein ligase binding"/>
    <property type="evidence" value="ECO:0007669"/>
    <property type="project" value="InterPro"/>
</dbReference>
<dbReference type="Pfam" id="PF26557">
    <property type="entry name" value="Cullin_AB"/>
    <property type="match status" value="1"/>
</dbReference>
<proteinExistence type="inferred from homology"/>
<dbReference type="SUPFAM" id="SSF75632">
    <property type="entry name" value="Cullin homology domain"/>
    <property type="match status" value="1"/>
</dbReference>
<evidence type="ECO:0000256" key="6">
    <source>
        <dbReference type="SAM" id="MobiDB-lite"/>
    </source>
</evidence>
<evidence type="ECO:0000256" key="3">
    <source>
        <dbReference type="ARBA" id="ARBA00022843"/>
    </source>
</evidence>
<dbReference type="Pfam" id="PF10557">
    <property type="entry name" value="Cullin_Nedd8"/>
    <property type="match status" value="1"/>
</dbReference>
<dbReference type="InterPro" id="IPR016158">
    <property type="entry name" value="Cullin_homology"/>
</dbReference>
<evidence type="ECO:0000256" key="5">
    <source>
        <dbReference type="RuleBase" id="RU003829"/>
    </source>
</evidence>
<dbReference type="InterPro" id="IPR036388">
    <property type="entry name" value="WH-like_DNA-bd_sf"/>
</dbReference>
<feature type="region of interest" description="Disordered" evidence="6">
    <location>
        <begin position="95"/>
        <end position="118"/>
    </location>
</feature>